<dbReference type="RefSeq" id="WP_184812583.1">
    <property type="nucleotide sequence ID" value="NZ_JACHJQ010000005.1"/>
</dbReference>
<evidence type="ECO:0000313" key="2">
    <source>
        <dbReference type="Proteomes" id="UP000520767"/>
    </source>
</evidence>
<comment type="caution">
    <text evidence="1">The sequence shown here is derived from an EMBL/GenBank/DDBJ whole genome shotgun (WGS) entry which is preliminary data.</text>
</comment>
<dbReference type="Pfam" id="PF19680">
    <property type="entry name" value="DUF6182"/>
    <property type="match status" value="1"/>
</dbReference>
<accession>A0A7W7Q7L6</accession>
<protein>
    <submittedName>
        <fullName evidence="1">Uncharacterized protein</fullName>
    </submittedName>
</protein>
<dbReference type="AlphaFoldDB" id="A0A7W7Q7L6"/>
<evidence type="ECO:0000313" key="1">
    <source>
        <dbReference type="EMBL" id="MBB4908422.1"/>
    </source>
</evidence>
<keyword evidence="2" id="KW-1185">Reference proteome</keyword>
<organism evidence="1 2">
    <name type="scientific">Actinophytocola algeriensis</name>
    <dbReference type="NCBI Taxonomy" id="1768010"/>
    <lineage>
        <taxon>Bacteria</taxon>
        <taxon>Bacillati</taxon>
        <taxon>Actinomycetota</taxon>
        <taxon>Actinomycetes</taxon>
        <taxon>Pseudonocardiales</taxon>
        <taxon>Pseudonocardiaceae</taxon>
    </lineage>
</organism>
<dbReference type="Proteomes" id="UP000520767">
    <property type="component" value="Unassembled WGS sequence"/>
</dbReference>
<name>A0A7W7Q7L6_9PSEU</name>
<dbReference type="InterPro" id="IPR045754">
    <property type="entry name" value="DUF6182"/>
</dbReference>
<proteinExistence type="predicted"/>
<gene>
    <name evidence="1" type="ORF">FHR82_004675</name>
</gene>
<dbReference type="EMBL" id="JACHJQ010000005">
    <property type="protein sequence ID" value="MBB4908422.1"/>
    <property type="molecule type" value="Genomic_DNA"/>
</dbReference>
<reference evidence="1 2" key="1">
    <citation type="submission" date="2020-08" db="EMBL/GenBank/DDBJ databases">
        <title>Genomic Encyclopedia of Type Strains, Phase III (KMG-III): the genomes of soil and plant-associated and newly described type strains.</title>
        <authorList>
            <person name="Whitman W."/>
        </authorList>
    </citation>
    <scope>NUCLEOTIDE SEQUENCE [LARGE SCALE GENOMIC DNA]</scope>
    <source>
        <strain evidence="1 2">CECT 8960</strain>
    </source>
</reference>
<sequence length="237" mass="25039">MTLTQEVLRHQVADRIRAARPDLGGGEISLPGMRAEVAAPTESGTAVVCVLRRLDLPTFIAGTCAFAAALPAERVADWRRAFTRTIFLAGNPGNLRDRFSFHHADPGGTIAWTAPATLREHAPLRRLLRLFDGGGALPPAVAVRVPGPDVRPSAHPAGHDLYLASTGVTVGESLVHLGHLLAEAVFDGLIAGGDRLAVWPVPCLVGLTGPYEALRVGADPHDPDRLRAYAALVRSGS</sequence>